<feature type="region of interest" description="Disordered" evidence="1">
    <location>
        <begin position="841"/>
        <end position="862"/>
    </location>
</feature>
<proteinExistence type="predicted"/>
<gene>
    <name evidence="4" type="ORF">Enr17x_45600</name>
</gene>
<reference evidence="4 5" key="1">
    <citation type="submission" date="2019-03" db="EMBL/GenBank/DDBJ databases">
        <title>Deep-cultivation of Planctomycetes and their phenomic and genomic characterization uncovers novel biology.</title>
        <authorList>
            <person name="Wiegand S."/>
            <person name="Jogler M."/>
            <person name="Boedeker C."/>
            <person name="Pinto D."/>
            <person name="Vollmers J."/>
            <person name="Rivas-Marin E."/>
            <person name="Kohn T."/>
            <person name="Peeters S.H."/>
            <person name="Heuer A."/>
            <person name="Rast P."/>
            <person name="Oberbeckmann S."/>
            <person name="Bunk B."/>
            <person name="Jeske O."/>
            <person name="Meyerdierks A."/>
            <person name="Storesund J.E."/>
            <person name="Kallscheuer N."/>
            <person name="Luecker S."/>
            <person name="Lage O.M."/>
            <person name="Pohl T."/>
            <person name="Merkel B.J."/>
            <person name="Hornburger P."/>
            <person name="Mueller R.-W."/>
            <person name="Bruemmer F."/>
            <person name="Labrenz M."/>
            <person name="Spormann A.M."/>
            <person name="Op den Camp H."/>
            <person name="Overmann J."/>
            <person name="Amann R."/>
            <person name="Jetten M.S.M."/>
            <person name="Mascher T."/>
            <person name="Medema M.H."/>
            <person name="Devos D.P."/>
            <person name="Kaster A.-K."/>
            <person name="Ovreas L."/>
            <person name="Rohde M."/>
            <person name="Galperin M.Y."/>
            <person name="Jogler C."/>
        </authorList>
    </citation>
    <scope>NUCLEOTIDE SEQUENCE [LARGE SCALE GENOMIC DNA]</scope>
    <source>
        <strain evidence="4 5">Enr17</strain>
    </source>
</reference>
<sequence length="862" mass="95004">MTCPKCETLFVIPRPATIKAATNRKKAKPATPPISYEPRFSLADYGLSPALIGLFLVLLGLNLVLFLLQSSLIFFAFILSVLIAMGCLIAGGLALLSEAGRESSTEHLLCLVIPFYIVYYGISRFEDTKRETGVIAGSVILIMVSYLFTFTFHSSPSQNAEAQNPALPPELVKDIEKHRQINEKLLENIKQKPDTNPHDLIKPGRHPDSKFDLSDAKPVLMNWPAAGVRGSDTYLEIETGSIAKVFEVTSSAFSAGKPPANSKMKFRVYLPPGIDPASPVPCVLIPPAGSNLLSGMEIDPPDLIPNPEHEPYIKAGFAVVTFSIDGPLLKGKESNNIDLRNAYEAFQNSKAGLVNCLRAFLETQAVIPGIDKNNVFIAGHSSAGTLSLLFAEHYPQIKGCLAYAPAVDLEHNFKPHLAEIKQLLPGVEDFIQKSSPKTHITSLTCPVFLFHARQDQVTSFADTQNFANQLKQQGTDVEFVVGTDGDHYQSMISEGLPLGIEWIKKIVAKSKPSSPNSKIAGTTGNAAVPTPTPFQMDLNRHKVKLKVIGFDDFYTKAIQSKPNFWKKPIESKVQSGLKEIVPQYINGSINLDLMEMTLSFEYLGDLPADIAQKFADNRLTRTVKLDGQTLSISQINNNPNTRIMEDNFLTFRIRSLLKGRFNRNASPKIAEVNLKQIDRYVPDSLVINYDKKWVYIKLKGIGDKSDIMRTATEALFTAGLFVTAEKMDFTDADLAMNGAAGASSPKSNTPHSTQPVTGKTAFNTRQKYVIQYGVYSGKNAKESAQRSLKGFVWVEQSSIQFNPYRKEISFINRSAVDNGALERALTRNKFYQLNITQAAIPKEKSAQKDATSEKTEVKVGTE</sequence>
<dbReference type="PANTHER" id="PTHR22946">
    <property type="entry name" value="DIENELACTONE HYDROLASE DOMAIN-CONTAINING PROTEIN-RELATED"/>
    <property type="match status" value="1"/>
</dbReference>
<evidence type="ECO:0000313" key="4">
    <source>
        <dbReference type="EMBL" id="QDV52497.1"/>
    </source>
</evidence>
<keyword evidence="2" id="KW-0812">Transmembrane</keyword>
<feature type="transmembrane region" description="Helical" evidence="2">
    <location>
        <begin position="45"/>
        <end position="65"/>
    </location>
</feature>
<dbReference type="Pfam" id="PF00326">
    <property type="entry name" value="Peptidase_S9"/>
    <property type="match status" value="1"/>
</dbReference>
<dbReference type="SUPFAM" id="SSF53474">
    <property type="entry name" value="alpha/beta-Hydrolases"/>
    <property type="match status" value="1"/>
</dbReference>
<feature type="transmembrane region" description="Helical" evidence="2">
    <location>
        <begin position="105"/>
        <end position="122"/>
    </location>
</feature>
<feature type="domain" description="Peptidase S9 prolyl oligopeptidase catalytic" evidence="3">
    <location>
        <begin position="315"/>
        <end position="488"/>
    </location>
</feature>
<dbReference type="GO" id="GO:0006508">
    <property type="term" value="P:proteolysis"/>
    <property type="evidence" value="ECO:0007669"/>
    <property type="project" value="InterPro"/>
</dbReference>
<dbReference type="InterPro" id="IPR001375">
    <property type="entry name" value="Peptidase_S9_cat"/>
</dbReference>
<dbReference type="AlphaFoldDB" id="A0A518IHE0"/>
<protein>
    <submittedName>
        <fullName evidence="4">Alpha/beta hydrolase family protein</fullName>
    </submittedName>
</protein>
<organism evidence="4 5">
    <name type="scientific">Gimesia fumaroli</name>
    <dbReference type="NCBI Taxonomy" id="2527976"/>
    <lineage>
        <taxon>Bacteria</taxon>
        <taxon>Pseudomonadati</taxon>
        <taxon>Planctomycetota</taxon>
        <taxon>Planctomycetia</taxon>
        <taxon>Planctomycetales</taxon>
        <taxon>Planctomycetaceae</taxon>
        <taxon>Gimesia</taxon>
    </lineage>
</organism>
<accession>A0A518IHE0</accession>
<feature type="transmembrane region" description="Helical" evidence="2">
    <location>
        <begin position="134"/>
        <end position="153"/>
    </location>
</feature>
<dbReference type="InterPro" id="IPR029058">
    <property type="entry name" value="AB_hydrolase_fold"/>
</dbReference>
<name>A0A518IHE0_9PLAN</name>
<keyword evidence="5" id="KW-1185">Reference proteome</keyword>
<dbReference type="KEGG" id="gfm:Enr17x_45600"/>
<evidence type="ECO:0000313" key="5">
    <source>
        <dbReference type="Proteomes" id="UP000318313"/>
    </source>
</evidence>
<evidence type="ECO:0000256" key="1">
    <source>
        <dbReference type="SAM" id="MobiDB-lite"/>
    </source>
</evidence>
<dbReference type="EMBL" id="CP037452">
    <property type="protein sequence ID" value="QDV52497.1"/>
    <property type="molecule type" value="Genomic_DNA"/>
</dbReference>
<keyword evidence="4" id="KW-0378">Hydrolase</keyword>
<dbReference type="InterPro" id="IPR050261">
    <property type="entry name" value="FrsA_esterase"/>
</dbReference>
<dbReference type="GO" id="GO:0008236">
    <property type="term" value="F:serine-type peptidase activity"/>
    <property type="evidence" value="ECO:0007669"/>
    <property type="project" value="InterPro"/>
</dbReference>
<dbReference type="RefSeq" id="WP_198000731.1">
    <property type="nucleotide sequence ID" value="NZ_CP037452.1"/>
</dbReference>
<dbReference type="Proteomes" id="UP000318313">
    <property type="component" value="Chromosome"/>
</dbReference>
<evidence type="ECO:0000259" key="3">
    <source>
        <dbReference type="Pfam" id="PF00326"/>
    </source>
</evidence>
<dbReference type="Gene3D" id="3.40.50.1820">
    <property type="entry name" value="alpha/beta hydrolase"/>
    <property type="match status" value="1"/>
</dbReference>
<evidence type="ECO:0000256" key="2">
    <source>
        <dbReference type="SAM" id="Phobius"/>
    </source>
</evidence>
<keyword evidence="2" id="KW-0472">Membrane</keyword>
<keyword evidence="2" id="KW-1133">Transmembrane helix</keyword>
<feature type="transmembrane region" description="Helical" evidence="2">
    <location>
        <begin position="72"/>
        <end position="93"/>
    </location>
</feature>